<gene>
    <name evidence="4" type="primary">LOC108567368</name>
</gene>
<sequence length="204" mass="23451">MINGNKFLEYFQGKSIFITGCTGSVGMALLEKFLRSFPQIQKIILLVRSKKSSNATSRILHYFENPIFSVMKEVNKDYLKKILWVEGDVIKPNLGLGEEDLSYIQNNVNIFYHCAAAVKLADTLKNSIQNNLHGTEMVYNVAKGCRNIQCFMYVSTIFSNHRVTPTELKEEIYKNPINPNLLLEMVNSLNNDELQERCKESKDW</sequence>
<dbReference type="EC" id="1.2.1.84" evidence="1"/>
<name>A0ABM1N8X2_NICVS</name>
<dbReference type="Gene3D" id="3.40.50.720">
    <property type="entry name" value="NAD(P)-binding Rossmann-like Domain"/>
    <property type="match status" value="1"/>
</dbReference>
<dbReference type="Pfam" id="PF07993">
    <property type="entry name" value="NAD_binding_4"/>
    <property type="match status" value="1"/>
</dbReference>
<keyword evidence="1" id="KW-0444">Lipid biosynthesis</keyword>
<dbReference type="InterPro" id="IPR026055">
    <property type="entry name" value="FAR"/>
</dbReference>
<dbReference type="Proteomes" id="UP000695000">
    <property type="component" value="Unplaced"/>
</dbReference>
<keyword evidence="1" id="KW-0521">NADP</keyword>
<evidence type="ECO:0000313" key="3">
    <source>
        <dbReference type="Proteomes" id="UP000695000"/>
    </source>
</evidence>
<accession>A0ABM1N8X2</accession>
<dbReference type="InterPro" id="IPR036291">
    <property type="entry name" value="NAD(P)-bd_dom_sf"/>
</dbReference>
<dbReference type="RefSeq" id="XP_017783272.1">
    <property type="nucleotide sequence ID" value="XM_017927783.1"/>
</dbReference>
<feature type="domain" description="Thioester reductase (TE)" evidence="2">
    <location>
        <begin position="18"/>
        <end position="186"/>
    </location>
</feature>
<dbReference type="GeneID" id="108567368"/>
<proteinExistence type="inferred from homology"/>
<dbReference type="SUPFAM" id="SSF51735">
    <property type="entry name" value="NAD(P)-binding Rossmann-fold domains"/>
    <property type="match status" value="1"/>
</dbReference>
<keyword evidence="1" id="KW-0560">Oxidoreductase</keyword>
<keyword evidence="3" id="KW-1185">Reference proteome</keyword>
<evidence type="ECO:0000256" key="1">
    <source>
        <dbReference type="RuleBase" id="RU363097"/>
    </source>
</evidence>
<organism evidence="3 4">
    <name type="scientific">Nicrophorus vespilloides</name>
    <name type="common">Boreal carrion beetle</name>
    <dbReference type="NCBI Taxonomy" id="110193"/>
    <lineage>
        <taxon>Eukaryota</taxon>
        <taxon>Metazoa</taxon>
        <taxon>Ecdysozoa</taxon>
        <taxon>Arthropoda</taxon>
        <taxon>Hexapoda</taxon>
        <taxon>Insecta</taxon>
        <taxon>Pterygota</taxon>
        <taxon>Neoptera</taxon>
        <taxon>Endopterygota</taxon>
        <taxon>Coleoptera</taxon>
        <taxon>Polyphaga</taxon>
        <taxon>Staphyliniformia</taxon>
        <taxon>Silphidae</taxon>
        <taxon>Nicrophorinae</taxon>
        <taxon>Nicrophorus</taxon>
    </lineage>
</organism>
<dbReference type="InterPro" id="IPR013120">
    <property type="entry name" value="FAR_NAD-bd"/>
</dbReference>
<dbReference type="PANTHER" id="PTHR11011">
    <property type="entry name" value="MALE STERILITY PROTEIN 2-RELATED"/>
    <property type="match status" value="1"/>
</dbReference>
<keyword evidence="1" id="KW-0443">Lipid metabolism</keyword>
<evidence type="ECO:0000313" key="4">
    <source>
        <dbReference type="RefSeq" id="XP_017783272.1"/>
    </source>
</evidence>
<reference evidence="4" key="1">
    <citation type="submission" date="2025-08" db="UniProtKB">
        <authorList>
            <consortium name="RefSeq"/>
        </authorList>
    </citation>
    <scope>IDENTIFICATION</scope>
    <source>
        <tissue evidence="4">Whole Larva</tissue>
    </source>
</reference>
<comment type="function">
    <text evidence="1">Catalyzes the reduction of fatty acyl-CoA to fatty alcohols.</text>
</comment>
<comment type="similarity">
    <text evidence="1">Belongs to the fatty acyl-CoA reductase family.</text>
</comment>
<evidence type="ECO:0000259" key="2">
    <source>
        <dbReference type="Pfam" id="PF07993"/>
    </source>
</evidence>
<protein>
    <recommendedName>
        <fullName evidence="1">Fatty acyl-CoA reductase</fullName>
        <ecNumber evidence="1">1.2.1.84</ecNumber>
    </recommendedName>
</protein>
<dbReference type="PANTHER" id="PTHR11011:SF45">
    <property type="entry name" value="FATTY ACYL-COA REDUCTASE CG8306-RELATED"/>
    <property type="match status" value="1"/>
</dbReference>
<comment type="catalytic activity">
    <reaction evidence="1">
        <text>a long-chain fatty acyl-CoA + 2 NADPH + 2 H(+) = a long-chain primary fatty alcohol + 2 NADP(+) + CoA</text>
        <dbReference type="Rhea" id="RHEA:52716"/>
        <dbReference type="ChEBI" id="CHEBI:15378"/>
        <dbReference type="ChEBI" id="CHEBI:57287"/>
        <dbReference type="ChEBI" id="CHEBI:57783"/>
        <dbReference type="ChEBI" id="CHEBI:58349"/>
        <dbReference type="ChEBI" id="CHEBI:77396"/>
        <dbReference type="ChEBI" id="CHEBI:83139"/>
        <dbReference type="EC" id="1.2.1.84"/>
    </reaction>
</comment>